<organism evidence="3 4">
    <name type="scientific">Podospora appendiculata</name>
    <dbReference type="NCBI Taxonomy" id="314037"/>
    <lineage>
        <taxon>Eukaryota</taxon>
        <taxon>Fungi</taxon>
        <taxon>Dikarya</taxon>
        <taxon>Ascomycota</taxon>
        <taxon>Pezizomycotina</taxon>
        <taxon>Sordariomycetes</taxon>
        <taxon>Sordariomycetidae</taxon>
        <taxon>Sordariales</taxon>
        <taxon>Podosporaceae</taxon>
        <taxon>Podospora</taxon>
    </lineage>
</organism>
<dbReference type="PANTHER" id="PTHR34154:SF3">
    <property type="entry name" value="ALKALI-SENSITIVE LINKAGE PROTEIN 1"/>
    <property type="match status" value="1"/>
</dbReference>
<dbReference type="Gene3D" id="3.20.20.80">
    <property type="entry name" value="Glycosidases"/>
    <property type="match status" value="1"/>
</dbReference>
<comment type="caution">
    <text evidence="3">The sequence shown here is derived from an EMBL/GenBank/DDBJ whole genome shotgun (WGS) entry which is preliminary data.</text>
</comment>
<keyword evidence="1" id="KW-0732">Signal</keyword>
<dbReference type="GO" id="GO:0071966">
    <property type="term" value="P:fungal-type cell wall polysaccharide metabolic process"/>
    <property type="evidence" value="ECO:0007669"/>
    <property type="project" value="TreeGrafter"/>
</dbReference>
<protein>
    <submittedName>
        <fullName evidence="3">Glycosyl hydrolase catalytic core-domain-containing protein</fullName>
    </submittedName>
</protein>
<dbReference type="SUPFAM" id="SSF51445">
    <property type="entry name" value="(Trans)glycosidases"/>
    <property type="match status" value="1"/>
</dbReference>
<dbReference type="InterPro" id="IPR053183">
    <property type="entry name" value="ASL1"/>
</dbReference>
<reference evidence="3" key="2">
    <citation type="submission" date="2023-06" db="EMBL/GenBank/DDBJ databases">
        <authorList>
            <consortium name="Lawrence Berkeley National Laboratory"/>
            <person name="Haridas S."/>
            <person name="Hensen N."/>
            <person name="Bonometti L."/>
            <person name="Westerberg I."/>
            <person name="Brannstrom I.O."/>
            <person name="Guillou S."/>
            <person name="Cros-Aarteil S."/>
            <person name="Calhoun S."/>
            <person name="Kuo A."/>
            <person name="Mondo S."/>
            <person name="Pangilinan J."/>
            <person name="Riley R."/>
            <person name="Labutti K."/>
            <person name="Andreopoulos B."/>
            <person name="Lipzen A."/>
            <person name="Chen C."/>
            <person name="Yanf M."/>
            <person name="Daum C."/>
            <person name="Ng V."/>
            <person name="Clum A."/>
            <person name="Steindorff A."/>
            <person name="Ohm R."/>
            <person name="Martin F."/>
            <person name="Silar P."/>
            <person name="Natvig D."/>
            <person name="Lalanne C."/>
            <person name="Gautier V."/>
            <person name="Ament-Velasquez S.L."/>
            <person name="Kruys A."/>
            <person name="Hutchinson M.I."/>
            <person name="Powell A.J."/>
            <person name="Barry K."/>
            <person name="Miller A.N."/>
            <person name="Grigoriev I.V."/>
            <person name="Debuchy R."/>
            <person name="Gladieux P."/>
            <person name="Thoren M.H."/>
            <person name="Johannesson H."/>
        </authorList>
    </citation>
    <scope>NUCLEOTIDE SEQUENCE</scope>
    <source>
        <strain evidence="3">CBS 314.62</strain>
    </source>
</reference>
<feature type="domain" description="Asl1-like glycosyl hydrolase catalytic" evidence="2">
    <location>
        <begin position="42"/>
        <end position="288"/>
    </location>
</feature>
<keyword evidence="3" id="KW-0378">Hydrolase</keyword>
<sequence length="338" mass="36475">MVSRLSASVAVLATLSSLVARTAAGPLASSKRGLVFSPNSTTPEDDLIWVQKPTDLTWYYNYQSTPSLVFNNISQADFEFVPMLWGAPDSASDTTFLDSVKGLIDNRGINISHVLTFNEPDASMYGGSNVDPSFAAQVWVNNIIPLQKLNISVGLPACTGAPTGIPWLTQFLGNCSKIISTDSKVKNCTFDFVPLHWYGDFGGLASHMGEYSAAFPNKTQWITEYNYDNQDLATTQSFYNMSAEYFDRLDWVGRYSLFGAFRSNVANVGPNTAMLNNDGELTDIGAWYLGRPGTGVNPQSGGSSSTKPKSAGFRAVDAPRMTAVLLGVVLAVGAMASF</sequence>
<reference evidence="3" key="1">
    <citation type="journal article" date="2023" name="Mol. Phylogenet. Evol.">
        <title>Genome-scale phylogeny and comparative genomics of the fungal order Sordariales.</title>
        <authorList>
            <person name="Hensen N."/>
            <person name="Bonometti L."/>
            <person name="Westerberg I."/>
            <person name="Brannstrom I.O."/>
            <person name="Guillou S."/>
            <person name="Cros-Aarteil S."/>
            <person name="Calhoun S."/>
            <person name="Haridas S."/>
            <person name="Kuo A."/>
            <person name="Mondo S."/>
            <person name="Pangilinan J."/>
            <person name="Riley R."/>
            <person name="LaButti K."/>
            <person name="Andreopoulos B."/>
            <person name="Lipzen A."/>
            <person name="Chen C."/>
            <person name="Yan M."/>
            <person name="Daum C."/>
            <person name="Ng V."/>
            <person name="Clum A."/>
            <person name="Steindorff A."/>
            <person name="Ohm R.A."/>
            <person name="Martin F."/>
            <person name="Silar P."/>
            <person name="Natvig D.O."/>
            <person name="Lalanne C."/>
            <person name="Gautier V."/>
            <person name="Ament-Velasquez S.L."/>
            <person name="Kruys A."/>
            <person name="Hutchinson M.I."/>
            <person name="Powell A.J."/>
            <person name="Barry K."/>
            <person name="Miller A.N."/>
            <person name="Grigoriev I.V."/>
            <person name="Debuchy R."/>
            <person name="Gladieux P."/>
            <person name="Hiltunen Thoren M."/>
            <person name="Johannesson H."/>
        </authorList>
    </citation>
    <scope>NUCLEOTIDE SEQUENCE</scope>
    <source>
        <strain evidence="3">CBS 314.62</strain>
    </source>
</reference>
<dbReference type="InterPro" id="IPR024655">
    <property type="entry name" value="Asl1_glyco_hydro_catalytic"/>
</dbReference>
<dbReference type="FunFam" id="3.20.20.80:FF:000207">
    <property type="entry name" value="Glycoside hydrolase family 128 protein"/>
    <property type="match status" value="1"/>
</dbReference>
<evidence type="ECO:0000256" key="1">
    <source>
        <dbReference type="SAM" id="SignalP"/>
    </source>
</evidence>
<keyword evidence="4" id="KW-1185">Reference proteome</keyword>
<dbReference type="GO" id="GO:0016787">
    <property type="term" value="F:hydrolase activity"/>
    <property type="evidence" value="ECO:0007669"/>
    <property type="project" value="UniProtKB-KW"/>
</dbReference>
<dbReference type="Proteomes" id="UP001270362">
    <property type="component" value="Unassembled WGS sequence"/>
</dbReference>
<dbReference type="GO" id="GO:0009277">
    <property type="term" value="C:fungal-type cell wall"/>
    <property type="evidence" value="ECO:0007669"/>
    <property type="project" value="TreeGrafter"/>
</dbReference>
<dbReference type="InterPro" id="IPR017853">
    <property type="entry name" value="GH"/>
</dbReference>
<name>A0AAE0XAK2_9PEZI</name>
<dbReference type="AlphaFoldDB" id="A0AAE0XAK2"/>
<feature type="signal peptide" evidence="1">
    <location>
        <begin position="1"/>
        <end position="24"/>
    </location>
</feature>
<accession>A0AAE0XAK2</accession>
<feature type="chain" id="PRO_5042039066" evidence="1">
    <location>
        <begin position="25"/>
        <end position="338"/>
    </location>
</feature>
<dbReference type="Pfam" id="PF11790">
    <property type="entry name" value="Glyco_hydro_cc"/>
    <property type="match status" value="1"/>
</dbReference>
<evidence type="ECO:0000313" key="3">
    <source>
        <dbReference type="EMBL" id="KAK3688898.1"/>
    </source>
</evidence>
<dbReference type="PANTHER" id="PTHR34154">
    <property type="entry name" value="ALKALI-SENSITIVE LINKAGE PROTEIN 1"/>
    <property type="match status" value="1"/>
</dbReference>
<gene>
    <name evidence="3" type="ORF">B0T22DRAFT_163322</name>
</gene>
<proteinExistence type="predicted"/>
<evidence type="ECO:0000313" key="4">
    <source>
        <dbReference type="Proteomes" id="UP001270362"/>
    </source>
</evidence>
<dbReference type="EMBL" id="JAULSO010000002">
    <property type="protein sequence ID" value="KAK3688898.1"/>
    <property type="molecule type" value="Genomic_DNA"/>
</dbReference>
<evidence type="ECO:0000259" key="2">
    <source>
        <dbReference type="Pfam" id="PF11790"/>
    </source>
</evidence>